<evidence type="ECO:0000313" key="2">
    <source>
        <dbReference type="Proteomes" id="UP001055811"/>
    </source>
</evidence>
<name>A0ACB9DWD2_CICIN</name>
<gene>
    <name evidence="1" type="ORF">L2E82_21198</name>
</gene>
<evidence type="ECO:0000313" key="1">
    <source>
        <dbReference type="EMBL" id="KAI3750552.1"/>
    </source>
</evidence>
<comment type="caution">
    <text evidence="1">The sequence shown here is derived from an EMBL/GenBank/DDBJ whole genome shotgun (WGS) entry which is preliminary data.</text>
</comment>
<accession>A0ACB9DWD2</accession>
<reference evidence="2" key="1">
    <citation type="journal article" date="2022" name="Mol. Ecol. Resour.">
        <title>The genomes of chicory, endive, great burdock and yacon provide insights into Asteraceae palaeo-polyploidization history and plant inulin production.</title>
        <authorList>
            <person name="Fan W."/>
            <person name="Wang S."/>
            <person name="Wang H."/>
            <person name="Wang A."/>
            <person name="Jiang F."/>
            <person name="Liu H."/>
            <person name="Zhao H."/>
            <person name="Xu D."/>
            <person name="Zhang Y."/>
        </authorList>
    </citation>
    <scope>NUCLEOTIDE SEQUENCE [LARGE SCALE GENOMIC DNA]</scope>
    <source>
        <strain evidence="2">cv. Punajuju</strain>
    </source>
</reference>
<keyword evidence="2" id="KW-1185">Reference proteome</keyword>
<organism evidence="1 2">
    <name type="scientific">Cichorium intybus</name>
    <name type="common">Chicory</name>
    <dbReference type="NCBI Taxonomy" id="13427"/>
    <lineage>
        <taxon>Eukaryota</taxon>
        <taxon>Viridiplantae</taxon>
        <taxon>Streptophyta</taxon>
        <taxon>Embryophyta</taxon>
        <taxon>Tracheophyta</taxon>
        <taxon>Spermatophyta</taxon>
        <taxon>Magnoliopsida</taxon>
        <taxon>eudicotyledons</taxon>
        <taxon>Gunneridae</taxon>
        <taxon>Pentapetalae</taxon>
        <taxon>asterids</taxon>
        <taxon>campanulids</taxon>
        <taxon>Asterales</taxon>
        <taxon>Asteraceae</taxon>
        <taxon>Cichorioideae</taxon>
        <taxon>Cichorieae</taxon>
        <taxon>Cichoriinae</taxon>
        <taxon>Cichorium</taxon>
    </lineage>
</organism>
<proteinExistence type="predicted"/>
<dbReference type="EMBL" id="CM042012">
    <property type="protein sequence ID" value="KAI3750552.1"/>
    <property type="molecule type" value="Genomic_DNA"/>
</dbReference>
<protein>
    <submittedName>
        <fullName evidence="1">Uncharacterized protein</fullName>
    </submittedName>
</protein>
<dbReference type="Proteomes" id="UP001055811">
    <property type="component" value="Linkage Group LG04"/>
</dbReference>
<reference evidence="1 2" key="2">
    <citation type="journal article" date="2022" name="Mol. Ecol. Resour.">
        <title>The genomes of chicory, endive, great burdock and yacon provide insights into Asteraceae paleo-polyploidization history and plant inulin production.</title>
        <authorList>
            <person name="Fan W."/>
            <person name="Wang S."/>
            <person name="Wang H."/>
            <person name="Wang A."/>
            <person name="Jiang F."/>
            <person name="Liu H."/>
            <person name="Zhao H."/>
            <person name="Xu D."/>
            <person name="Zhang Y."/>
        </authorList>
    </citation>
    <scope>NUCLEOTIDE SEQUENCE [LARGE SCALE GENOMIC DNA]</scope>
    <source>
        <strain evidence="2">cv. Punajuju</strain>
        <tissue evidence="1">Leaves</tissue>
    </source>
</reference>
<sequence>MAVMIVKVLCIVVACMVVSAPFTEAALTCGQVVTKMLPCLSYLRTGGAVPPPCCSGLKSLNAATHAIPDRKTACGCLKKAYPAYPGINPSNAVGLPGRCGVNLPFKFSPDIDCSKYVQFIYLFLLNLITHVLSVILSSQDRYKHYLPSQSSILPFSV</sequence>